<organism evidence="1 2">
    <name type="scientific">Rattus norvegicus</name>
    <name type="common">Rat</name>
    <dbReference type="NCBI Taxonomy" id="10116"/>
    <lineage>
        <taxon>Eukaryota</taxon>
        <taxon>Metazoa</taxon>
        <taxon>Chordata</taxon>
        <taxon>Craniata</taxon>
        <taxon>Vertebrata</taxon>
        <taxon>Euteleostomi</taxon>
        <taxon>Mammalia</taxon>
        <taxon>Eutheria</taxon>
        <taxon>Euarchontoglires</taxon>
        <taxon>Glires</taxon>
        <taxon>Rodentia</taxon>
        <taxon>Myomorpha</taxon>
        <taxon>Muroidea</taxon>
        <taxon>Muridae</taxon>
        <taxon>Murinae</taxon>
        <taxon>Rattus</taxon>
    </lineage>
</organism>
<proteinExistence type="predicted"/>
<dbReference type="Proteomes" id="UP000234681">
    <property type="component" value="Chromosome 16"/>
</dbReference>
<dbReference type="EMBL" id="CH473970">
    <property type="protein sequence ID" value="EDM09224.1"/>
    <property type="molecule type" value="Genomic_DNA"/>
</dbReference>
<gene>
    <name evidence="1" type="ORF">rCG_43325</name>
</gene>
<dbReference type="AlphaFoldDB" id="A6IVJ8"/>
<evidence type="ECO:0000313" key="1">
    <source>
        <dbReference type="EMBL" id="EDM09224.1"/>
    </source>
</evidence>
<name>A6IVJ8_RAT</name>
<reference evidence="1 2" key="1">
    <citation type="submission" date="2005-09" db="EMBL/GenBank/DDBJ databases">
        <authorList>
            <person name="Mural R.J."/>
            <person name="Li P.W."/>
            <person name="Adams M.D."/>
            <person name="Amanatides P.G."/>
            <person name="Baden-Tillson H."/>
            <person name="Barnstead M."/>
            <person name="Chin S.H."/>
            <person name="Dew I."/>
            <person name="Evans C.A."/>
            <person name="Ferriera S."/>
            <person name="Flanigan M."/>
            <person name="Fosler C."/>
            <person name="Glodek A."/>
            <person name="Gu Z."/>
            <person name="Holt R.A."/>
            <person name="Jennings D."/>
            <person name="Kraft C.L."/>
            <person name="Lu F."/>
            <person name="Nguyen T."/>
            <person name="Nusskern D.R."/>
            <person name="Pfannkoch C.M."/>
            <person name="Sitter C."/>
            <person name="Sutton G.G."/>
            <person name="Venter J.C."/>
            <person name="Wang Z."/>
            <person name="Woodage T."/>
            <person name="Zheng X.H."/>
            <person name="Zhong F."/>
        </authorList>
    </citation>
    <scope>NUCLEOTIDE SEQUENCE [LARGE SCALE GENOMIC DNA]</scope>
    <source>
        <strain>BN</strain>
        <strain evidence="2">Sprague-Dawley</strain>
    </source>
</reference>
<protein>
    <submittedName>
        <fullName evidence="1">RCG43325</fullName>
    </submittedName>
</protein>
<accession>A6IVJ8</accession>
<evidence type="ECO:0000313" key="2">
    <source>
        <dbReference type="Proteomes" id="UP000234681"/>
    </source>
</evidence>
<sequence>MLSTPVETEHSIYKDIL</sequence>